<feature type="transmembrane region" description="Helical" evidence="2">
    <location>
        <begin position="163"/>
        <end position="186"/>
    </location>
</feature>
<dbReference type="InterPro" id="IPR016187">
    <property type="entry name" value="CTDL_fold"/>
</dbReference>
<proteinExistence type="predicted"/>
<sequence length="302" mass="34595">MQEPVGYRISINELFDSPPKTENVYSNNPVDSYNPSTGGTIQDENYAYITEFSKPTVFFQKYWVRLLAASCLLVMLVAVPIIVFLVVPAILNRAENPASKTEVTNYPYFINNSSILDSETYKTNINDFFQIPEKNDNVEGPYEYIPEFPEPENSNFSKTNWKLLLGLLALILTLLTLVLIAVYVIVPWIQYKQTHFYSDNTNCPMGFDFVHDKCLRIEKTPQTWFEARSLCSNFPGRSLVSINSEAENEAINNFMENSNLKSLWIGLYCLGNDKSQCVWDGQHGEGTDSYTNFGQFWDPWIP</sequence>
<evidence type="ECO:0000256" key="2">
    <source>
        <dbReference type="SAM" id="Phobius"/>
    </source>
</evidence>
<dbReference type="PANTHER" id="PTHR22991">
    <property type="entry name" value="PROTEIN CBG13490"/>
    <property type="match status" value="1"/>
</dbReference>
<dbReference type="OrthoDB" id="5877913at2759"/>
<dbReference type="InterPro" id="IPR016186">
    <property type="entry name" value="C-type_lectin-like/link_sf"/>
</dbReference>
<comment type="caution">
    <text evidence="4">The sequence shown here is derived from an EMBL/GenBank/DDBJ whole genome shotgun (WGS) entry which is preliminary data.</text>
</comment>
<evidence type="ECO:0000313" key="4">
    <source>
        <dbReference type="EMBL" id="PIC30418.1"/>
    </source>
</evidence>
<keyword evidence="5" id="KW-1185">Reference proteome</keyword>
<evidence type="ECO:0000256" key="1">
    <source>
        <dbReference type="ARBA" id="ARBA00023157"/>
    </source>
</evidence>
<protein>
    <recommendedName>
        <fullName evidence="3">C-type lectin domain-containing protein</fullName>
    </recommendedName>
</protein>
<dbReference type="Proteomes" id="UP000230233">
    <property type="component" value="Chromosome V"/>
</dbReference>
<dbReference type="CDD" id="cd00037">
    <property type="entry name" value="CLECT"/>
    <property type="match status" value="1"/>
</dbReference>
<evidence type="ECO:0000313" key="5">
    <source>
        <dbReference type="Proteomes" id="UP000230233"/>
    </source>
</evidence>
<keyword evidence="1" id="KW-1015">Disulfide bond</keyword>
<dbReference type="SUPFAM" id="SSF56436">
    <property type="entry name" value="C-type lectin-like"/>
    <property type="match status" value="1"/>
</dbReference>
<dbReference type="PROSITE" id="PS50041">
    <property type="entry name" value="C_TYPE_LECTIN_2"/>
    <property type="match status" value="1"/>
</dbReference>
<dbReference type="InterPro" id="IPR001304">
    <property type="entry name" value="C-type_lectin-like"/>
</dbReference>
<keyword evidence="2" id="KW-0472">Membrane</keyword>
<keyword evidence="2" id="KW-1133">Transmembrane helix</keyword>
<feature type="transmembrane region" description="Helical" evidence="2">
    <location>
        <begin position="62"/>
        <end position="91"/>
    </location>
</feature>
<accession>A0A2G5TT46</accession>
<feature type="domain" description="C-type lectin" evidence="3">
    <location>
        <begin position="210"/>
        <end position="299"/>
    </location>
</feature>
<reference evidence="5" key="1">
    <citation type="submission" date="2017-10" db="EMBL/GenBank/DDBJ databases">
        <title>Rapid genome shrinkage in a self-fertile nematode reveals novel sperm competition proteins.</title>
        <authorList>
            <person name="Yin D."/>
            <person name="Schwarz E.M."/>
            <person name="Thomas C.G."/>
            <person name="Felde R.L."/>
            <person name="Korf I.F."/>
            <person name="Cutter A.D."/>
            <person name="Schartner C.M."/>
            <person name="Ralston E.J."/>
            <person name="Meyer B.J."/>
            <person name="Haag E.S."/>
        </authorList>
    </citation>
    <scope>NUCLEOTIDE SEQUENCE [LARGE SCALE GENOMIC DNA]</scope>
    <source>
        <strain evidence="5">JU1422</strain>
    </source>
</reference>
<name>A0A2G5TT46_9PELO</name>
<gene>
    <name evidence="4" type="primary">Cnig_chr_V.g21664</name>
    <name evidence="4" type="ORF">B9Z55_021664</name>
</gene>
<keyword evidence="2" id="KW-0812">Transmembrane</keyword>
<dbReference type="Pfam" id="PF00059">
    <property type="entry name" value="Lectin_C"/>
    <property type="match status" value="1"/>
</dbReference>
<dbReference type="Gene3D" id="3.10.100.10">
    <property type="entry name" value="Mannose-Binding Protein A, subunit A"/>
    <property type="match status" value="1"/>
</dbReference>
<evidence type="ECO:0000259" key="3">
    <source>
        <dbReference type="PROSITE" id="PS50041"/>
    </source>
</evidence>
<dbReference type="EMBL" id="PDUG01000005">
    <property type="protein sequence ID" value="PIC30418.1"/>
    <property type="molecule type" value="Genomic_DNA"/>
</dbReference>
<dbReference type="PANTHER" id="PTHR22991:SF41">
    <property type="entry name" value="CUB DOMAIN-CONTAINING PROTEIN-RELATED"/>
    <property type="match status" value="1"/>
</dbReference>
<organism evidence="4 5">
    <name type="scientific">Caenorhabditis nigoni</name>
    <dbReference type="NCBI Taxonomy" id="1611254"/>
    <lineage>
        <taxon>Eukaryota</taxon>
        <taxon>Metazoa</taxon>
        <taxon>Ecdysozoa</taxon>
        <taxon>Nematoda</taxon>
        <taxon>Chromadorea</taxon>
        <taxon>Rhabditida</taxon>
        <taxon>Rhabditina</taxon>
        <taxon>Rhabditomorpha</taxon>
        <taxon>Rhabditoidea</taxon>
        <taxon>Rhabditidae</taxon>
        <taxon>Peloderinae</taxon>
        <taxon>Caenorhabditis</taxon>
    </lineage>
</organism>
<dbReference type="AlphaFoldDB" id="A0A2G5TT46"/>
<dbReference type="InterPro" id="IPR050976">
    <property type="entry name" value="Snaclec"/>
</dbReference>